<sequence>MLAASYRIAELAAEIEKQTQRIDNYLTSKSFPHPSFDVGGPVDLSLPPDLKYSRAAVLRTTQELNDLLQGPENLIFNHQHNRLVHLKLISHFDLANKIPIHGEISFKNLAATVGVDRAALIRILHLGIVCHMFKEPRLGMIAHSTASRQIAEDPLAASWVGANVDEMWPAPAKTVDALVKWPQAEEPNQAATIPSGTVIDLGGSHGDAAFALARKYPSLRLIVQELPEVVTNSQEEEDLDVKFMVHDFFEEQLVKATDVYLYRWNLHNWPDKYCIKTLRALIPVLKRWQMDLTMLKIGNAKEQDLDELKLVFQDADPRFAFKGMMQSEGSKLAIIEFTWE</sequence>
<evidence type="ECO:0000313" key="5">
    <source>
        <dbReference type="EMBL" id="KAF2678003.1"/>
    </source>
</evidence>
<evidence type="ECO:0000313" key="6">
    <source>
        <dbReference type="Proteomes" id="UP000799291"/>
    </source>
</evidence>
<dbReference type="InterPro" id="IPR001077">
    <property type="entry name" value="COMT_C"/>
</dbReference>
<evidence type="ECO:0000256" key="1">
    <source>
        <dbReference type="ARBA" id="ARBA00022603"/>
    </source>
</evidence>
<evidence type="ECO:0000259" key="4">
    <source>
        <dbReference type="Pfam" id="PF00891"/>
    </source>
</evidence>
<keyword evidence="3" id="KW-0949">S-adenosyl-L-methionine</keyword>
<dbReference type="OrthoDB" id="1606438at2759"/>
<gene>
    <name evidence="5" type="ORF">K458DRAFT_446629</name>
</gene>
<dbReference type="PANTHER" id="PTHR43712:SF12">
    <property type="entry name" value="STERIGMATOCYSTIN 8-O-METHYLTRANSFERASE"/>
    <property type="match status" value="1"/>
</dbReference>
<keyword evidence="6" id="KW-1185">Reference proteome</keyword>
<dbReference type="PANTHER" id="PTHR43712">
    <property type="entry name" value="PUTATIVE (AFU_ORTHOLOGUE AFUA_4G14580)-RELATED"/>
    <property type="match status" value="1"/>
</dbReference>
<keyword evidence="2 5" id="KW-0808">Transferase</keyword>
<dbReference type="EMBL" id="MU005615">
    <property type="protein sequence ID" value="KAF2678003.1"/>
    <property type="molecule type" value="Genomic_DNA"/>
</dbReference>
<keyword evidence="1 5" id="KW-0489">Methyltransferase</keyword>
<dbReference type="SUPFAM" id="SSF53335">
    <property type="entry name" value="S-adenosyl-L-methionine-dependent methyltransferases"/>
    <property type="match status" value="1"/>
</dbReference>
<name>A0A6G1IJ38_9PLEO</name>
<dbReference type="GO" id="GO:0032259">
    <property type="term" value="P:methylation"/>
    <property type="evidence" value="ECO:0007669"/>
    <property type="project" value="UniProtKB-KW"/>
</dbReference>
<accession>A0A6G1IJ38</accession>
<dbReference type="AlphaFoldDB" id="A0A6G1IJ38"/>
<dbReference type="InterPro" id="IPR016461">
    <property type="entry name" value="COMT-like"/>
</dbReference>
<dbReference type="Gene3D" id="3.40.50.150">
    <property type="entry name" value="Vaccinia Virus protein VP39"/>
    <property type="match status" value="1"/>
</dbReference>
<organism evidence="5 6">
    <name type="scientific">Lentithecium fluviatile CBS 122367</name>
    <dbReference type="NCBI Taxonomy" id="1168545"/>
    <lineage>
        <taxon>Eukaryota</taxon>
        <taxon>Fungi</taxon>
        <taxon>Dikarya</taxon>
        <taxon>Ascomycota</taxon>
        <taxon>Pezizomycotina</taxon>
        <taxon>Dothideomycetes</taxon>
        <taxon>Pleosporomycetidae</taxon>
        <taxon>Pleosporales</taxon>
        <taxon>Massarineae</taxon>
        <taxon>Lentitheciaceae</taxon>
        <taxon>Lentithecium</taxon>
    </lineage>
</organism>
<feature type="domain" description="O-methyltransferase C-terminal" evidence="4">
    <location>
        <begin position="197"/>
        <end position="281"/>
    </location>
</feature>
<dbReference type="Pfam" id="PF00891">
    <property type="entry name" value="Methyltransf_2"/>
    <property type="match status" value="1"/>
</dbReference>
<evidence type="ECO:0000256" key="2">
    <source>
        <dbReference type="ARBA" id="ARBA00022679"/>
    </source>
</evidence>
<dbReference type="PROSITE" id="PS51683">
    <property type="entry name" value="SAM_OMT_II"/>
    <property type="match status" value="1"/>
</dbReference>
<dbReference type="InterPro" id="IPR029063">
    <property type="entry name" value="SAM-dependent_MTases_sf"/>
</dbReference>
<reference evidence="5" key="1">
    <citation type="journal article" date="2020" name="Stud. Mycol.">
        <title>101 Dothideomycetes genomes: a test case for predicting lifestyles and emergence of pathogens.</title>
        <authorList>
            <person name="Haridas S."/>
            <person name="Albert R."/>
            <person name="Binder M."/>
            <person name="Bloem J."/>
            <person name="Labutti K."/>
            <person name="Salamov A."/>
            <person name="Andreopoulos B."/>
            <person name="Baker S."/>
            <person name="Barry K."/>
            <person name="Bills G."/>
            <person name="Bluhm B."/>
            <person name="Cannon C."/>
            <person name="Castanera R."/>
            <person name="Culley D."/>
            <person name="Daum C."/>
            <person name="Ezra D."/>
            <person name="Gonzalez J."/>
            <person name="Henrissat B."/>
            <person name="Kuo A."/>
            <person name="Liang C."/>
            <person name="Lipzen A."/>
            <person name="Lutzoni F."/>
            <person name="Magnuson J."/>
            <person name="Mondo S."/>
            <person name="Nolan M."/>
            <person name="Ohm R."/>
            <person name="Pangilinan J."/>
            <person name="Park H.-J."/>
            <person name="Ramirez L."/>
            <person name="Alfaro M."/>
            <person name="Sun H."/>
            <person name="Tritt A."/>
            <person name="Yoshinaga Y."/>
            <person name="Zwiers L.-H."/>
            <person name="Turgeon B."/>
            <person name="Goodwin S."/>
            <person name="Spatafora J."/>
            <person name="Crous P."/>
            <person name="Grigoriev I."/>
        </authorList>
    </citation>
    <scope>NUCLEOTIDE SEQUENCE</scope>
    <source>
        <strain evidence="5">CBS 122367</strain>
    </source>
</reference>
<protein>
    <submittedName>
        <fullName evidence="5">Putative O-methyltransferase</fullName>
    </submittedName>
</protein>
<dbReference type="Proteomes" id="UP000799291">
    <property type="component" value="Unassembled WGS sequence"/>
</dbReference>
<evidence type="ECO:0000256" key="3">
    <source>
        <dbReference type="ARBA" id="ARBA00022691"/>
    </source>
</evidence>
<dbReference type="GO" id="GO:0008171">
    <property type="term" value="F:O-methyltransferase activity"/>
    <property type="evidence" value="ECO:0007669"/>
    <property type="project" value="InterPro"/>
</dbReference>
<proteinExistence type="predicted"/>